<dbReference type="Gene3D" id="3.40.50.2300">
    <property type="match status" value="1"/>
</dbReference>
<feature type="domain" description="Phosphotyrosine protein phosphatase I" evidence="4">
    <location>
        <begin position="3"/>
        <end position="193"/>
    </location>
</feature>
<keyword evidence="2" id="KW-0378">Hydrolase</keyword>
<accession>A0ABU3SIX5</accession>
<evidence type="ECO:0000259" key="4">
    <source>
        <dbReference type="SMART" id="SM00226"/>
    </source>
</evidence>
<dbReference type="Pfam" id="PF01451">
    <property type="entry name" value="LMWPc"/>
    <property type="match status" value="1"/>
</dbReference>
<comment type="caution">
    <text evidence="5">The sequence shown here is derived from an EMBL/GenBank/DDBJ whole genome shotgun (WGS) entry which is preliminary data.</text>
</comment>
<dbReference type="EMBL" id="JAWDIT010000001">
    <property type="protein sequence ID" value="MDU0344752.1"/>
    <property type="molecule type" value="Genomic_DNA"/>
</dbReference>
<comment type="similarity">
    <text evidence="1">Belongs to the low molecular weight phosphotyrosine protein phosphatase family.</text>
</comment>
<dbReference type="PRINTS" id="PR00719">
    <property type="entry name" value="LMWPTPASE"/>
</dbReference>
<dbReference type="InterPro" id="IPR050438">
    <property type="entry name" value="LMW_PTPase"/>
</dbReference>
<gene>
    <name evidence="5" type="ORF">RWH44_03440</name>
</gene>
<proteinExistence type="inferred from homology"/>
<dbReference type="InterPro" id="IPR036196">
    <property type="entry name" value="Ptyr_pPase_sf"/>
</dbReference>
<keyword evidence="3" id="KW-0904">Protein phosphatase</keyword>
<evidence type="ECO:0000256" key="3">
    <source>
        <dbReference type="ARBA" id="ARBA00022912"/>
    </source>
</evidence>
<dbReference type="SUPFAM" id="SSF52788">
    <property type="entry name" value="Phosphotyrosine protein phosphatases I"/>
    <property type="match status" value="1"/>
</dbReference>
<dbReference type="PANTHER" id="PTHR11717:SF31">
    <property type="entry name" value="LOW MOLECULAR WEIGHT PROTEIN-TYROSINE-PHOSPHATASE ETP-RELATED"/>
    <property type="match status" value="1"/>
</dbReference>
<dbReference type="SMART" id="SM00226">
    <property type="entry name" value="LMWPc"/>
    <property type="match status" value="1"/>
</dbReference>
<name>A0ABU3SIX5_9MICO</name>
<dbReference type="InterPro" id="IPR017867">
    <property type="entry name" value="Tyr_phospatase_low_mol_wt"/>
</dbReference>
<evidence type="ECO:0000256" key="1">
    <source>
        <dbReference type="ARBA" id="ARBA00011063"/>
    </source>
</evidence>
<sequence>MTFSILSVCTGNICRSPVAELLLASALEPFPEVVVASAGTGALVGGGVPEPAQRLAASVGIDASAHRARQFDPEMLREADLIVAMAREHRRIAVESFPGAMRRSFTLRELARIADVVEPSLPDAIRNAGATSPSDGMRAAVALASALRGTVSPPTSPDEFDIVDPYRRSEETYQRSFNELAPAAGRVASFLATAARMAASS</sequence>
<protein>
    <submittedName>
        <fullName evidence="5">Low molecular weight phosphatase family protein</fullName>
    </submittedName>
</protein>
<keyword evidence="6" id="KW-1185">Reference proteome</keyword>
<dbReference type="Proteomes" id="UP001261125">
    <property type="component" value="Unassembled WGS sequence"/>
</dbReference>
<dbReference type="InterPro" id="IPR023485">
    <property type="entry name" value="Ptyr_pPase"/>
</dbReference>
<organism evidence="5 6">
    <name type="scientific">Microbacterium phycohabitans</name>
    <dbReference type="NCBI Taxonomy" id="3075993"/>
    <lineage>
        <taxon>Bacteria</taxon>
        <taxon>Bacillati</taxon>
        <taxon>Actinomycetota</taxon>
        <taxon>Actinomycetes</taxon>
        <taxon>Micrococcales</taxon>
        <taxon>Microbacteriaceae</taxon>
        <taxon>Microbacterium</taxon>
    </lineage>
</organism>
<evidence type="ECO:0000256" key="2">
    <source>
        <dbReference type="ARBA" id="ARBA00022801"/>
    </source>
</evidence>
<evidence type="ECO:0000313" key="5">
    <source>
        <dbReference type="EMBL" id="MDU0344752.1"/>
    </source>
</evidence>
<dbReference type="PANTHER" id="PTHR11717">
    <property type="entry name" value="LOW MOLECULAR WEIGHT PROTEIN TYROSINE PHOSPHATASE"/>
    <property type="match status" value="1"/>
</dbReference>
<dbReference type="RefSeq" id="WP_316003471.1">
    <property type="nucleotide sequence ID" value="NZ_JAWDIT010000001.1"/>
</dbReference>
<evidence type="ECO:0000313" key="6">
    <source>
        <dbReference type="Proteomes" id="UP001261125"/>
    </source>
</evidence>
<reference evidence="5 6" key="1">
    <citation type="submission" date="2023-09" db="EMBL/GenBank/DDBJ databases">
        <title>Microbacterium fusihabitans sp. nov., Microbacterium phycihabitans sp. nov., and Microbacterium cervinum sp. nov., isolated from dried seaweeds of beach.</title>
        <authorList>
            <person name="Lee S.D."/>
        </authorList>
    </citation>
    <scope>NUCLEOTIDE SEQUENCE [LARGE SCALE GENOMIC DNA]</scope>
    <source>
        <strain evidence="5 6">KSW2-29</strain>
    </source>
</reference>